<reference evidence="3 4" key="1">
    <citation type="submission" date="2024-07" db="EMBL/GenBank/DDBJ databases">
        <title>Section-level genome sequencing and comparative genomics of Aspergillus sections Usti and Cavernicolus.</title>
        <authorList>
            <consortium name="Lawrence Berkeley National Laboratory"/>
            <person name="Nybo J.L."/>
            <person name="Vesth T.C."/>
            <person name="Theobald S."/>
            <person name="Frisvad J.C."/>
            <person name="Larsen T.O."/>
            <person name="Kjaerboelling I."/>
            <person name="Rothschild-Mancinelli K."/>
            <person name="Lyhne E.K."/>
            <person name="Kogle M.E."/>
            <person name="Barry K."/>
            <person name="Clum A."/>
            <person name="Na H."/>
            <person name="Ledsgaard L."/>
            <person name="Lin J."/>
            <person name="Lipzen A."/>
            <person name="Kuo A."/>
            <person name="Riley R."/>
            <person name="Mondo S."/>
            <person name="Labutti K."/>
            <person name="Haridas S."/>
            <person name="Pangalinan J."/>
            <person name="Salamov A.A."/>
            <person name="Simmons B.A."/>
            <person name="Magnuson J.K."/>
            <person name="Chen J."/>
            <person name="Drula E."/>
            <person name="Henrissat B."/>
            <person name="Wiebenga A."/>
            <person name="Lubbers R.J."/>
            <person name="Gomes A.C."/>
            <person name="Makela M.R."/>
            <person name="Stajich J."/>
            <person name="Grigoriev I.V."/>
            <person name="Mortensen U.H."/>
            <person name="De Vries R.P."/>
            <person name="Baker S.E."/>
            <person name="Andersen M.R."/>
        </authorList>
    </citation>
    <scope>NUCLEOTIDE SEQUENCE [LARGE SCALE GENOMIC DNA]</scope>
    <source>
        <strain evidence="3 4">CBS 123904</strain>
    </source>
</reference>
<protein>
    <submittedName>
        <fullName evidence="3">Alpha/Beta hydrolase protein</fullName>
    </submittedName>
</protein>
<evidence type="ECO:0000313" key="4">
    <source>
        <dbReference type="Proteomes" id="UP001610446"/>
    </source>
</evidence>
<feature type="domain" description="Alpha/beta hydrolase fold-3" evidence="2">
    <location>
        <begin position="129"/>
        <end position="356"/>
    </location>
</feature>
<dbReference type="InterPro" id="IPR013094">
    <property type="entry name" value="AB_hydrolase_3"/>
</dbReference>
<dbReference type="Pfam" id="PF07859">
    <property type="entry name" value="Abhydrolase_3"/>
    <property type="match status" value="1"/>
</dbReference>
<gene>
    <name evidence="3" type="ORF">BJY01DRAFT_98509</name>
</gene>
<dbReference type="GO" id="GO:0016787">
    <property type="term" value="F:hydrolase activity"/>
    <property type="evidence" value="ECO:0007669"/>
    <property type="project" value="UniProtKB-KW"/>
</dbReference>
<dbReference type="InterPro" id="IPR029058">
    <property type="entry name" value="AB_hydrolase_fold"/>
</dbReference>
<name>A0ABR4IYK6_9EURO</name>
<evidence type="ECO:0000313" key="3">
    <source>
        <dbReference type="EMBL" id="KAL2832805.1"/>
    </source>
</evidence>
<dbReference type="SUPFAM" id="SSF53474">
    <property type="entry name" value="alpha/beta-Hydrolases"/>
    <property type="match status" value="1"/>
</dbReference>
<proteinExistence type="predicted"/>
<dbReference type="Proteomes" id="UP001610446">
    <property type="component" value="Unassembled WGS sequence"/>
</dbReference>
<dbReference type="EMBL" id="JBFXLU010000253">
    <property type="protein sequence ID" value="KAL2832805.1"/>
    <property type="molecule type" value="Genomic_DNA"/>
</dbReference>
<dbReference type="PANTHER" id="PTHR48081:SF11">
    <property type="entry name" value="ALPHA_BETA HYDROLASE FOLD-3 DOMAIN-CONTAINING PROTEIN-RELATED"/>
    <property type="match status" value="1"/>
</dbReference>
<dbReference type="InterPro" id="IPR050300">
    <property type="entry name" value="GDXG_lipolytic_enzyme"/>
</dbReference>
<organism evidence="3 4">
    <name type="scientific">Aspergillus pseudoustus</name>
    <dbReference type="NCBI Taxonomy" id="1810923"/>
    <lineage>
        <taxon>Eukaryota</taxon>
        <taxon>Fungi</taxon>
        <taxon>Dikarya</taxon>
        <taxon>Ascomycota</taxon>
        <taxon>Pezizomycotina</taxon>
        <taxon>Eurotiomycetes</taxon>
        <taxon>Eurotiomycetidae</taxon>
        <taxon>Eurotiales</taxon>
        <taxon>Aspergillaceae</taxon>
        <taxon>Aspergillus</taxon>
        <taxon>Aspergillus subgen. Nidulantes</taxon>
    </lineage>
</organism>
<keyword evidence="1 3" id="KW-0378">Hydrolase</keyword>
<comment type="caution">
    <text evidence="3">The sequence shown here is derived from an EMBL/GenBank/DDBJ whole genome shotgun (WGS) entry which is preliminary data.</text>
</comment>
<sequence>MVNVIQPGGHGRGTPILSAWDICSALVTLVVYAPLSVLTSICHIGWFFQWSNLGEQISHDLLLCLGRYLPVSVIQRASDNDGNRLRQSHRYANAPFQLAERVQSSGFAGYWLYRHLSIESRPHDADLVLFHLHGGGYVMGHPLDNAPELLLVAEALSRRNHTVAVFSLEYTLVPNAPLPAQLYQTVAAYTWLTNELNVDPSKLYLIGESAGGHLIISLLVAIHQRIARHQPSVLPKPAAAFLISPWVNLNPCGPYARAKDQTLDPRSATFKHVLERFSILVRHDVAPEHSELYGNFAFPASERGSWKDILPTRTWVSAGTAEPLFRFDIEEFVESARRDGAEVRFELAEGKVHVWQSVEAREHEKDFLALFLGRDNMELMPGYQHIAELICSCLEGRS</sequence>
<dbReference type="Gene3D" id="3.40.50.1820">
    <property type="entry name" value="alpha/beta hydrolase"/>
    <property type="match status" value="1"/>
</dbReference>
<evidence type="ECO:0000256" key="1">
    <source>
        <dbReference type="ARBA" id="ARBA00022801"/>
    </source>
</evidence>
<keyword evidence="4" id="KW-1185">Reference proteome</keyword>
<dbReference type="PANTHER" id="PTHR48081">
    <property type="entry name" value="AB HYDROLASE SUPERFAMILY PROTEIN C4A8.06C"/>
    <property type="match status" value="1"/>
</dbReference>
<evidence type="ECO:0000259" key="2">
    <source>
        <dbReference type="Pfam" id="PF07859"/>
    </source>
</evidence>
<accession>A0ABR4IYK6</accession>